<dbReference type="CDD" id="cd01448">
    <property type="entry name" value="TST_Repeat_1"/>
    <property type="match status" value="1"/>
</dbReference>
<dbReference type="Gene3D" id="3.40.250.10">
    <property type="entry name" value="Rhodanese-like domain"/>
    <property type="match status" value="2"/>
</dbReference>
<dbReference type="GO" id="GO:0004792">
    <property type="term" value="F:thiosulfate-cyanide sulfurtransferase activity"/>
    <property type="evidence" value="ECO:0007669"/>
    <property type="project" value="TreeGrafter"/>
</dbReference>
<comment type="catalytic activity">
    <reaction evidence="5">
        <text>2-oxo-3-sulfanylpropanoate + [thioredoxin]-dithiol = [thioredoxin]-disulfide + hydrogen sulfide + pyruvate + H(+)</text>
        <dbReference type="Rhea" id="RHEA:21740"/>
        <dbReference type="Rhea" id="RHEA-COMP:10698"/>
        <dbReference type="Rhea" id="RHEA-COMP:10700"/>
        <dbReference type="ChEBI" id="CHEBI:15361"/>
        <dbReference type="ChEBI" id="CHEBI:15378"/>
        <dbReference type="ChEBI" id="CHEBI:29919"/>
        <dbReference type="ChEBI" id="CHEBI:29950"/>
        <dbReference type="ChEBI" id="CHEBI:50058"/>
        <dbReference type="ChEBI" id="CHEBI:57678"/>
        <dbReference type="EC" id="2.8.1.2"/>
    </reaction>
    <physiologicalReaction direction="left-to-right" evidence="5">
        <dbReference type="Rhea" id="RHEA:21741"/>
    </physiologicalReaction>
</comment>
<protein>
    <recommendedName>
        <fullName evidence="7">3-mercaptopyruvate sulfurtransferase</fullName>
        <ecNumber evidence="6">2.8.1.2</ecNumber>
    </recommendedName>
    <alternativeName>
        <fullName evidence="8">Rhodanese-like protein</fullName>
    </alternativeName>
</protein>
<evidence type="ECO:0000256" key="4">
    <source>
        <dbReference type="ARBA" id="ARBA00022737"/>
    </source>
</evidence>
<dbReference type="Proteomes" id="UP000005090">
    <property type="component" value="Chromosome"/>
</dbReference>
<reference evidence="10 11" key="1">
    <citation type="journal article" date="2013" name="Genome Announc.">
        <title>Genome Sequence of the Obligate Gammaproteobacterial Methanotroph Methylomicrobium album Strain BG8.</title>
        <authorList>
            <person name="Kits K.D."/>
            <person name="Kalyuzhnaya M.G."/>
            <person name="Klotz M.G."/>
            <person name="Jetten M.S."/>
            <person name="Op den Camp H.J."/>
            <person name="Vuilleumier S."/>
            <person name="Bringel F."/>
            <person name="Dispirito A.A."/>
            <person name="Murrell J.C."/>
            <person name="Bruce D."/>
            <person name="Cheng J.F."/>
            <person name="Copeland A."/>
            <person name="Goodwin L."/>
            <person name="Hauser L."/>
            <person name="Lajus A."/>
            <person name="Land M.L."/>
            <person name="Lapidus A."/>
            <person name="Lucas S."/>
            <person name="Medigue C."/>
            <person name="Pitluck S."/>
            <person name="Woyke T."/>
            <person name="Zeytun A."/>
            <person name="Stein L.Y."/>
        </authorList>
    </citation>
    <scope>NUCLEOTIDE SEQUENCE [LARGE SCALE GENOMIC DNA]</scope>
    <source>
        <strain evidence="10 11">BG8</strain>
    </source>
</reference>
<evidence type="ECO:0000313" key="10">
    <source>
        <dbReference type="EMBL" id="EIC29100.1"/>
    </source>
</evidence>
<keyword evidence="2" id="KW-0963">Cytoplasm</keyword>
<organism evidence="10 11">
    <name type="scientific">Methylomicrobium album BG8</name>
    <dbReference type="NCBI Taxonomy" id="686340"/>
    <lineage>
        <taxon>Bacteria</taxon>
        <taxon>Pseudomonadati</taxon>
        <taxon>Pseudomonadota</taxon>
        <taxon>Gammaproteobacteria</taxon>
        <taxon>Methylococcales</taxon>
        <taxon>Methylococcaceae</taxon>
        <taxon>Methylomicrobium</taxon>
    </lineage>
</organism>
<dbReference type="AlphaFoldDB" id="H8GJB0"/>
<dbReference type="SUPFAM" id="SSF52821">
    <property type="entry name" value="Rhodanese/Cell cycle control phosphatase"/>
    <property type="match status" value="2"/>
</dbReference>
<dbReference type="GO" id="GO:0016784">
    <property type="term" value="F:3-mercaptopyruvate sulfurtransferase activity"/>
    <property type="evidence" value="ECO:0007669"/>
    <property type="project" value="UniProtKB-EC"/>
</dbReference>
<evidence type="ECO:0000256" key="3">
    <source>
        <dbReference type="ARBA" id="ARBA00022679"/>
    </source>
</evidence>
<evidence type="ECO:0000256" key="2">
    <source>
        <dbReference type="ARBA" id="ARBA00022490"/>
    </source>
</evidence>
<keyword evidence="4" id="KW-0677">Repeat</keyword>
<dbReference type="PROSITE" id="PS50206">
    <property type="entry name" value="RHODANESE_3"/>
    <property type="match status" value="2"/>
</dbReference>
<dbReference type="GO" id="GO:0005737">
    <property type="term" value="C:cytoplasm"/>
    <property type="evidence" value="ECO:0007669"/>
    <property type="project" value="UniProtKB-SubCell"/>
</dbReference>
<sequence length="293" mass="33212">MSIPPLPTNAELDTDSALISCEGLRQHLDRPDLVILDATYFLPRQQRSALAEYHRQHIQGAQFFDIDDIADQTHPLPHTLPSAEQFGRQVGQLGIDNQTWIIVYDRHHFFASARAWWMFRVFGHDKVKVLDGGLTRWKQLAFPLTDKRKAPVYKAFHAVFHPELLADLAQMREIQQQGSAQILDSRSADSFMGQRPQHEPGLQPGHIPGSFNIPYQHLFRPDDHRLRPVDQLRQLLSSTMVESSKPIVTSCGSGVSAAVLLLALYQAGIHKIPLFDGSWAEWGRRKDVPIAPR</sequence>
<dbReference type="InterPro" id="IPR045078">
    <property type="entry name" value="TST/MPST-like"/>
</dbReference>
<evidence type="ECO:0000259" key="9">
    <source>
        <dbReference type="PROSITE" id="PS50206"/>
    </source>
</evidence>
<evidence type="ECO:0000256" key="8">
    <source>
        <dbReference type="ARBA" id="ARBA00078354"/>
    </source>
</evidence>
<dbReference type="FunFam" id="3.40.250.10:FF:000001">
    <property type="entry name" value="Sulfurtransferase"/>
    <property type="match status" value="1"/>
</dbReference>
<evidence type="ECO:0000256" key="1">
    <source>
        <dbReference type="ARBA" id="ARBA00004496"/>
    </source>
</evidence>
<dbReference type="STRING" id="686340.Metal_1300"/>
<accession>H8GJB0</accession>
<keyword evidence="11" id="KW-1185">Reference proteome</keyword>
<dbReference type="CDD" id="cd01449">
    <property type="entry name" value="TST_Repeat_2"/>
    <property type="match status" value="1"/>
</dbReference>
<dbReference type="PANTHER" id="PTHR11364">
    <property type="entry name" value="THIOSULFATE SULFERTANSFERASE"/>
    <property type="match status" value="1"/>
</dbReference>
<dbReference type="FunFam" id="3.40.250.10:FF:000015">
    <property type="entry name" value="Sulfurtransferase"/>
    <property type="match status" value="1"/>
</dbReference>
<evidence type="ECO:0000313" key="11">
    <source>
        <dbReference type="Proteomes" id="UP000005090"/>
    </source>
</evidence>
<comment type="subcellular location">
    <subcellularLocation>
        <location evidence="1">Cytoplasm</location>
    </subcellularLocation>
</comment>
<name>H8GJB0_METAL</name>
<dbReference type="PANTHER" id="PTHR11364:SF27">
    <property type="entry name" value="SULFURTRANSFERASE"/>
    <property type="match status" value="1"/>
</dbReference>
<dbReference type="SMART" id="SM00450">
    <property type="entry name" value="RHOD"/>
    <property type="match status" value="2"/>
</dbReference>
<dbReference type="eggNOG" id="COG2897">
    <property type="taxonomic scope" value="Bacteria"/>
</dbReference>
<keyword evidence="3 10" id="KW-0808">Transferase</keyword>
<feature type="domain" description="Rhodanese" evidence="9">
    <location>
        <begin position="176"/>
        <end position="291"/>
    </location>
</feature>
<proteinExistence type="predicted"/>
<dbReference type="InterPro" id="IPR036873">
    <property type="entry name" value="Rhodanese-like_dom_sf"/>
</dbReference>
<dbReference type="HOGENOM" id="CLU_031618_3_0_6"/>
<evidence type="ECO:0000256" key="5">
    <source>
        <dbReference type="ARBA" id="ARBA00051793"/>
    </source>
</evidence>
<dbReference type="NCBIfam" id="NF008557">
    <property type="entry name" value="PRK11493.1"/>
    <property type="match status" value="1"/>
</dbReference>
<evidence type="ECO:0000256" key="6">
    <source>
        <dbReference type="ARBA" id="ARBA00066832"/>
    </source>
</evidence>
<dbReference type="InterPro" id="IPR001763">
    <property type="entry name" value="Rhodanese-like_dom"/>
</dbReference>
<dbReference type="RefSeq" id="WP_005370725.1">
    <property type="nucleotide sequence ID" value="NZ_CM001475.1"/>
</dbReference>
<dbReference type="EC" id="2.8.1.2" evidence="6"/>
<dbReference type="EMBL" id="CM001475">
    <property type="protein sequence ID" value="EIC29100.1"/>
    <property type="molecule type" value="Genomic_DNA"/>
</dbReference>
<gene>
    <name evidence="10" type="ORF">Metal_1300</name>
</gene>
<evidence type="ECO:0000256" key="7">
    <source>
        <dbReference type="ARBA" id="ARBA00070833"/>
    </source>
</evidence>
<feature type="domain" description="Rhodanese" evidence="9">
    <location>
        <begin position="29"/>
        <end position="146"/>
    </location>
</feature>
<dbReference type="Pfam" id="PF00581">
    <property type="entry name" value="Rhodanese"/>
    <property type="match status" value="2"/>
</dbReference>